<comment type="caution">
    <text evidence="3">The sequence shown here is derived from an EMBL/GenBank/DDBJ whole genome shotgun (WGS) entry which is preliminary data.</text>
</comment>
<protein>
    <recommendedName>
        <fullName evidence="2">Peptidase S8/S53 domain-containing protein</fullName>
    </recommendedName>
</protein>
<dbReference type="Proteomes" id="UP000663836">
    <property type="component" value="Unassembled WGS sequence"/>
</dbReference>
<dbReference type="PROSITE" id="PS00137">
    <property type="entry name" value="SUBTILASE_HIS"/>
    <property type="match status" value="1"/>
</dbReference>
<dbReference type="GO" id="GO:0004252">
    <property type="term" value="F:serine-type endopeptidase activity"/>
    <property type="evidence" value="ECO:0007669"/>
    <property type="project" value="InterPro"/>
</dbReference>
<evidence type="ECO:0000256" key="1">
    <source>
        <dbReference type="PROSITE-ProRule" id="PRU01240"/>
    </source>
</evidence>
<organism evidence="3 4">
    <name type="scientific">Rotaria sordida</name>
    <dbReference type="NCBI Taxonomy" id="392033"/>
    <lineage>
        <taxon>Eukaryota</taxon>
        <taxon>Metazoa</taxon>
        <taxon>Spiralia</taxon>
        <taxon>Gnathifera</taxon>
        <taxon>Rotifera</taxon>
        <taxon>Eurotatoria</taxon>
        <taxon>Bdelloidea</taxon>
        <taxon>Philodinida</taxon>
        <taxon>Philodinidae</taxon>
        <taxon>Rotaria</taxon>
    </lineage>
</organism>
<dbReference type="InterPro" id="IPR000209">
    <property type="entry name" value="Peptidase_S8/S53_dom"/>
</dbReference>
<gene>
    <name evidence="3" type="ORF">JBS370_LOCUS20003</name>
</gene>
<sequence>MAPTALSNRFINIVAAAHFVGDDFNQSNINPMPDEDPLDNCSTSAHGTHVAGIVAANATEMTQTGFIPFQSFLGVAPQATLGG</sequence>
<evidence type="ECO:0000313" key="3">
    <source>
        <dbReference type="EMBL" id="CAF3884080.1"/>
    </source>
</evidence>
<dbReference type="Pfam" id="PF00082">
    <property type="entry name" value="Peptidase_S8"/>
    <property type="match status" value="1"/>
</dbReference>
<reference evidence="3" key="1">
    <citation type="submission" date="2021-02" db="EMBL/GenBank/DDBJ databases">
        <authorList>
            <person name="Nowell W R."/>
        </authorList>
    </citation>
    <scope>NUCLEOTIDE SEQUENCE</scope>
</reference>
<name>A0A819GK86_9BILA</name>
<accession>A0A819GK86</accession>
<dbReference type="InterPro" id="IPR036852">
    <property type="entry name" value="Peptidase_S8/S53_dom_sf"/>
</dbReference>
<dbReference type="GO" id="GO:0006508">
    <property type="term" value="P:proteolysis"/>
    <property type="evidence" value="ECO:0007669"/>
    <property type="project" value="InterPro"/>
</dbReference>
<dbReference type="SUPFAM" id="SSF52743">
    <property type="entry name" value="Subtilisin-like"/>
    <property type="match status" value="1"/>
</dbReference>
<feature type="non-terminal residue" evidence="3">
    <location>
        <position position="1"/>
    </location>
</feature>
<feature type="domain" description="Peptidase S8/S53" evidence="2">
    <location>
        <begin position="22"/>
        <end position="82"/>
    </location>
</feature>
<comment type="similarity">
    <text evidence="1">Belongs to the peptidase S8 family.</text>
</comment>
<evidence type="ECO:0000313" key="4">
    <source>
        <dbReference type="Proteomes" id="UP000663836"/>
    </source>
</evidence>
<proteinExistence type="inferred from homology"/>
<dbReference type="InterPro" id="IPR022398">
    <property type="entry name" value="Peptidase_S8_His-AS"/>
</dbReference>
<evidence type="ECO:0000259" key="2">
    <source>
        <dbReference type="Pfam" id="PF00082"/>
    </source>
</evidence>
<dbReference type="PROSITE" id="PS51892">
    <property type="entry name" value="SUBTILASE"/>
    <property type="match status" value="1"/>
</dbReference>
<comment type="caution">
    <text evidence="1">Lacks conserved residue(s) required for the propagation of feature annotation.</text>
</comment>
<dbReference type="Gene3D" id="3.40.50.200">
    <property type="entry name" value="Peptidase S8/S53 domain"/>
    <property type="match status" value="1"/>
</dbReference>
<dbReference type="EMBL" id="CAJOBD010002465">
    <property type="protein sequence ID" value="CAF3884080.1"/>
    <property type="molecule type" value="Genomic_DNA"/>
</dbReference>
<dbReference type="AlphaFoldDB" id="A0A819GK86"/>